<accession>A0A831RWK0</accession>
<proteinExistence type="predicted"/>
<dbReference type="Proteomes" id="UP000886339">
    <property type="component" value="Unassembled WGS sequence"/>
</dbReference>
<dbReference type="InterPro" id="IPR052345">
    <property type="entry name" value="Rad_response_metalloprotease"/>
</dbReference>
<evidence type="ECO:0000313" key="2">
    <source>
        <dbReference type="EMBL" id="HEC06115.1"/>
    </source>
</evidence>
<evidence type="ECO:0000259" key="1">
    <source>
        <dbReference type="Pfam" id="PF06114"/>
    </source>
</evidence>
<dbReference type="AlphaFoldDB" id="A0A831RWK0"/>
<dbReference type="Pfam" id="PF06114">
    <property type="entry name" value="Peptidase_M78"/>
    <property type="match status" value="1"/>
</dbReference>
<dbReference type="Gene3D" id="1.10.10.2910">
    <property type="match status" value="1"/>
</dbReference>
<organism evidence="2">
    <name type="scientific">Thiolapillus brandeum</name>
    <dbReference type="NCBI Taxonomy" id="1076588"/>
    <lineage>
        <taxon>Bacteria</taxon>
        <taxon>Pseudomonadati</taxon>
        <taxon>Pseudomonadota</taxon>
        <taxon>Gammaproteobacteria</taxon>
        <taxon>Chromatiales</taxon>
        <taxon>Sedimenticolaceae</taxon>
        <taxon>Thiolapillus</taxon>
    </lineage>
</organism>
<protein>
    <submittedName>
        <fullName evidence="2">ImmA/IrrE family metallo-endopeptidase</fullName>
    </submittedName>
</protein>
<dbReference type="PANTHER" id="PTHR43236:SF1">
    <property type="entry name" value="BLL7220 PROTEIN"/>
    <property type="match status" value="1"/>
</dbReference>
<gene>
    <name evidence="2" type="ORF">ENJ12_04655</name>
</gene>
<dbReference type="InterPro" id="IPR010359">
    <property type="entry name" value="IrrE_HExxH"/>
</dbReference>
<reference evidence="2" key="1">
    <citation type="journal article" date="2020" name="mSystems">
        <title>Genome- and Community-Level Interaction Insights into Carbon Utilization and Element Cycling Functions of Hydrothermarchaeota in Hydrothermal Sediment.</title>
        <authorList>
            <person name="Zhou Z."/>
            <person name="Liu Y."/>
            <person name="Xu W."/>
            <person name="Pan J."/>
            <person name="Luo Z.H."/>
            <person name="Li M."/>
        </authorList>
    </citation>
    <scope>NUCLEOTIDE SEQUENCE [LARGE SCALE GENOMIC DNA]</scope>
    <source>
        <strain evidence="2">HyVt-458</strain>
    </source>
</reference>
<dbReference type="PANTHER" id="PTHR43236">
    <property type="entry name" value="ANTITOXIN HIGA1"/>
    <property type="match status" value="1"/>
</dbReference>
<dbReference type="EMBL" id="DRLF01000169">
    <property type="protein sequence ID" value="HEC06115.1"/>
    <property type="molecule type" value="Genomic_DNA"/>
</dbReference>
<feature type="domain" description="IrrE N-terminal-like" evidence="1">
    <location>
        <begin position="64"/>
        <end position="179"/>
    </location>
</feature>
<comment type="caution">
    <text evidence="2">The sequence shown here is derived from an EMBL/GenBank/DDBJ whole genome shotgun (WGS) entry which is preliminary data.</text>
</comment>
<sequence>MIEQIERFLELEEFLPVSPVEAFKLPDELPFIESYDDIEQAASVVRHAWGLGDNPIPDLIDTLEEKGIMVFQSNALHGEKFDGLAAEVNGTPVVVVGQGWPGDRQRFTLSHELGHLVIKDRLAEDLDEEMAANRFAGAFLVPASEVLKELGNRRSRLEPVELCVLKSAYGLSMQGWLHRAVDLGVLSKSAYASMCKLFAMRGWRKQEPGEPYPAEQPKLFMQLVFHAYAEELIGESKAAELLGKSLSDFRAIRNVGTCEPQAANQ</sequence>
<name>A0A831RWK0_9GAMM</name>